<protein>
    <submittedName>
        <fullName evidence="1">Uncharacterized protein</fullName>
    </submittedName>
</protein>
<sequence>MTSIVSNVFSHADKIPVVGSMASGWLPSNNKKLNEKSHSFITPPPPYYEVTSTTPPSKISQLSNYVWRQGTSFLPDLTSSSAMSETTIDKKQMEHVVTLIHMASEMDQAGNSQMAKDLYIMGIDRMLSALPLETDPALKLAVEFRLSEFRNHKQLNLDQPFEETMMAIANCQEIVDDDQDSINNSGSLKSKFAHMVTAAAWYGVDVFKKSPIPDAMYYSMTCALAGLEAVDASCQLRQRTWNLAVQGVAKAMEMDRQYELHRLVVDKLVITCNALLQAAAMAHTEPSK</sequence>
<evidence type="ECO:0000313" key="1">
    <source>
        <dbReference type="EMBL" id="ORZ25734.1"/>
    </source>
</evidence>
<dbReference type="Proteomes" id="UP000193560">
    <property type="component" value="Unassembled WGS sequence"/>
</dbReference>
<gene>
    <name evidence="1" type="ORF">BCR42DRAFT_400809</name>
</gene>
<evidence type="ECO:0000313" key="2">
    <source>
        <dbReference type="Proteomes" id="UP000193560"/>
    </source>
</evidence>
<dbReference type="Gene3D" id="1.20.58.80">
    <property type="entry name" value="Phosphotransferase system, lactose/cellobiose-type IIA subunit"/>
    <property type="match status" value="1"/>
</dbReference>
<keyword evidence="2" id="KW-1185">Reference proteome</keyword>
<dbReference type="STRING" id="90262.A0A1X2J3B6"/>
<dbReference type="SUPFAM" id="SSF116846">
    <property type="entry name" value="MIT domain"/>
    <property type="match status" value="1"/>
</dbReference>
<accession>A0A1X2J3B6</accession>
<proteinExistence type="predicted"/>
<comment type="caution">
    <text evidence="1">The sequence shown here is derived from an EMBL/GenBank/DDBJ whole genome shotgun (WGS) entry which is preliminary data.</text>
</comment>
<dbReference type="InterPro" id="IPR036181">
    <property type="entry name" value="MIT_dom_sf"/>
</dbReference>
<dbReference type="EMBL" id="MCGE01000001">
    <property type="protein sequence ID" value="ORZ25734.1"/>
    <property type="molecule type" value="Genomic_DNA"/>
</dbReference>
<reference evidence="1 2" key="1">
    <citation type="submission" date="2016-07" db="EMBL/GenBank/DDBJ databases">
        <title>Pervasive Adenine N6-methylation of Active Genes in Fungi.</title>
        <authorList>
            <consortium name="DOE Joint Genome Institute"/>
            <person name="Mondo S.J."/>
            <person name="Dannebaum R.O."/>
            <person name="Kuo R.C."/>
            <person name="Labutti K."/>
            <person name="Haridas S."/>
            <person name="Kuo A."/>
            <person name="Salamov A."/>
            <person name="Ahrendt S.R."/>
            <person name="Lipzen A."/>
            <person name="Sullivan W."/>
            <person name="Andreopoulos W.B."/>
            <person name="Clum A."/>
            <person name="Lindquist E."/>
            <person name="Daum C."/>
            <person name="Ramamoorthy G.K."/>
            <person name="Gryganskyi A."/>
            <person name="Culley D."/>
            <person name="Magnuson J.K."/>
            <person name="James T.Y."/>
            <person name="O'Malley M.A."/>
            <person name="Stajich J.E."/>
            <person name="Spatafora J.W."/>
            <person name="Visel A."/>
            <person name="Grigoriev I.V."/>
        </authorList>
    </citation>
    <scope>NUCLEOTIDE SEQUENCE [LARGE SCALE GENOMIC DNA]</scope>
    <source>
        <strain evidence="1 2">NRRL 1336</strain>
    </source>
</reference>
<dbReference type="AlphaFoldDB" id="A0A1X2J3B6"/>
<dbReference type="OrthoDB" id="2414723at2759"/>
<name>A0A1X2J3B6_9FUNG</name>
<organism evidence="1 2">
    <name type="scientific">Absidia repens</name>
    <dbReference type="NCBI Taxonomy" id="90262"/>
    <lineage>
        <taxon>Eukaryota</taxon>
        <taxon>Fungi</taxon>
        <taxon>Fungi incertae sedis</taxon>
        <taxon>Mucoromycota</taxon>
        <taxon>Mucoromycotina</taxon>
        <taxon>Mucoromycetes</taxon>
        <taxon>Mucorales</taxon>
        <taxon>Cunninghamellaceae</taxon>
        <taxon>Absidia</taxon>
    </lineage>
</organism>